<accession>A0A934RR10</accession>
<evidence type="ECO:0000313" key="4">
    <source>
        <dbReference type="Proteomes" id="UP000604083"/>
    </source>
</evidence>
<dbReference type="Gene3D" id="3.60.10.10">
    <property type="entry name" value="Endonuclease/exonuclease/phosphatase"/>
    <property type="match status" value="1"/>
</dbReference>
<dbReference type="EMBL" id="JAENIO010000002">
    <property type="protein sequence ID" value="MBK1832680.1"/>
    <property type="molecule type" value="Genomic_DNA"/>
</dbReference>
<name>A0A934RR10_9BACT</name>
<evidence type="ECO:0000313" key="3">
    <source>
        <dbReference type="EMBL" id="MBK1832680.1"/>
    </source>
</evidence>
<dbReference type="InterPro" id="IPR051916">
    <property type="entry name" value="GPI-anchor_lipid_remodeler"/>
</dbReference>
<comment type="caution">
    <text evidence="3">The sequence shown here is derived from an EMBL/GenBank/DDBJ whole genome shotgun (WGS) entry which is preliminary data.</text>
</comment>
<dbReference type="GO" id="GO:0016020">
    <property type="term" value="C:membrane"/>
    <property type="evidence" value="ECO:0007669"/>
    <property type="project" value="GOC"/>
</dbReference>
<dbReference type="InterPro" id="IPR036691">
    <property type="entry name" value="Endo/exonu/phosph_ase_sf"/>
</dbReference>
<keyword evidence="1" id="KW-0812">Transmembrane</keyword>
<gene>
    <name evidence="3" type="ORF">JIN78_01290</name>
</gene>
<reference evidence="3" key="1">
    <citation type="submission" date="2021-01" db="EMBL/GenBank/DDBJ databases">
        <title>Modified the classification status of verrucomicrobia.</title>
        <authorList>
            <person name="Feng X."/>
        </authorList>
    </citation>
    <scope>NUCLEOTIDE SEQUENCE</scope>
    <source>
        <strain evidence="3">KCTC 12986</strain>
    </source>
</reference>
<dbReference type="PANTHER" id="PTHR14859">
    <property type="entry name" value="CALCOFLUOR WHITE HYPERSENSITIVE PROTEIN PRECURSOR"/>
    <property type="match status" value="1"/>
</dbReference>
<feature type="domain" description="Endonuclease/exonuclease/phosphatase" evidence="2">
    <location>
        <begin position="102"/>
        <end position="305"/>
    </location>
</feature>
<dbReference type="SUPFAM" id="SSF56219">
    <property type="entry name" value="DNase I-like"/>
    <property type="match status" value="1"/>
</dbReference>
<sequence length="316" mass="35195">MKHPAPLVPALPNLALLGALLLTLATLLGAFHWQLEILTHFRLPYALGYLLLLIILLHLRFQKRAALLVLALLPHLFALAPHYWPGARDRRPAHGPGFRLLAFNVLSSNERYDEVHALIIREDPDLIFLQEIDFQWSNALADLARGYPHSVPQTRHGNFGFLLLSKIPITKSKVHISPEVGSPFVIATLAWPDDPARTFTFAGAHPAPPSSAANARRRNATLRSLLHLTDASNPLILAGDFNCTPFSPAFAPLTRDLRQGAAGRGYSATWRRWHPLLGIPIDHILASDHWLIRNYRIGPKCGSDHSPLIADIQWLD</sequence>
<dbReference type="GO" id="GO:0004519">
    <property type="term" value="F:endonuclease activity"/>
    <property type="evidence" value="ECO:0007669"/>
    <property type="project" value="UniProtKB-KW"/>
</dbReference>
<dbReference type="PANTHER" id="PTHR14859:SF1">
    <property type="entry name" value="PGAP2-INTERACTING PROTEIN"/>
    <property type="match status" value="1"/>
</dbReference>
<dbReference type="AlphaFoldDB" id="A0A934RR10"/>
<dbReference type="RefSeq" id="WP_200390111.1">
    <property type="nucleotide sequence ID" value="NZ_JAENIO010000002.1"/>
</dbReference>
<dbReference type="InterPro" id="IPR005135">
    <property type="entry name" value="Endo/exonuclease/phosphatase"/>
</dbReference>
<dbReference type="GO" id="GO:0006506">
    <property type="term" value="P:GPI anchor biosynthetic process"/>
    <property type="evidence" value="ECO:0007669"/>
    <property type="project" value="TreeGrafter"/>
</dbReference>
<proteinExistence type="predicted"/>
<evidence type="ECO:0000256" key="1">
    <source>
        <dbReference type="SAM" id="Phobius"/>
    </source>
</evidence>
<dbReference type="Pfam" id="PF03372">
    <property type="entry name" value="Exo_endo_phos"/>
    <property type="match status" value="1"/>
</dbReference>
<feature type="transmembrane region" description="Helical" evidence="1">
    <location>
        <begin position="40"/>
        <end position="59"/>
    </location>
</feature>
<keyword evidence="3" id="KW-0378">Hydrolase</keyword>
<keyword evidence="4" id="KW-1185">Reference proteome</keyword>
<protein>
    <submittedName>
        <fullName evidence="3">Endonuclease/exonuclease/phosphatase family protein</fullName>
    </submittedName>
</protein>
<organism evidence="3 4">
    <name type="scientific">Roseibacillus ishigakijimensis</name>
    <dbReference type="NCBI Taxonomy" id="454146"/>
    <lineage>
        <taxon>Bacteria</taxon>
        <taxon>Pseudomonadati</taxon>
        <taxon>Verrucomicrobiota</taxon>
        <taxon>Verrucomicrobiia</taxon>
        <taxon>Verrucomicrobiales</taxon>
        <taxon>Verrucomicrobiaceae</taxon>
        <taxon>Roseibacillus</taxon>
    </lineage>
</organism>
<evidence type="ECO:0000259" key="2">
    <source>
        <dbReference type="Pfam" id="PF03372"/>
    </source>
</evidence>
<keyword evidence="1" id="KW-0472">Membrane</keyword>
<keyword evidence="3" id="KW-0540">Nuclease</keyword>
<dbReference type="Proteomes" id="UP000604083">
    <property type="component" value="Unassembled WGS sequence"/>
</dbReference>
<feature type="transmembrane region" description="Helical" evidence="1">
    <location>
        <begin position="66"/>
        <end position="84"/>
    </location>
</feature>
<keyword evidence="3" id="KW-0255">Endonuclease</keyword>
<keyword evidence="1" id="KW-1133">Transmembrane helix</keyword>